<dbReference type="Proteomes" id="UP000218209">
    <property type="component" value="Unassembled WGS sequence"/>
</dbReference>
<evidence type="ECO:0000256" key="5">
    <source>
        <dbReference type="SAM" id="Phobius"/>
    </source>
</evidence>
<feature type="transmembrane region" description="Helical" evidence="5">
    <location>
        <begin position="131"/>
        <end position="151"/>
    </location>
</feature>
<sequence>MAGVYGWSPSTVGVIQSAFFWGYVMTQILGGWAADRYGGKPVLGAGVLVWSLMTFLTPAAANAGLLPLLAARALLGVGEGVAMPAMNQLVSSWVPEKERSRSLSLIYSGMYAGSALGLWLCPLLIEAFGWPSVFYTFGSLGAVWWLAWQAIAASSPASSNRITAREAAYIEAGLSVRTSSPSSSTASVESAEAGLVPASAADALTAADGGAAGVPAASGAGGNGTQPPVPWKALLTSKATWAIYISHFCVTWGYFVLLTWLPTYFNQELGFELSASAFFSVLPWIAMFVCANVGGTIADGLLGRGVPVSTVRKTMQSIGFLGPALFLTCVALTNDPGAAIAAMTLALGLGSFSQSGVYANVSDVAPTYAGVLLGISNTFASLPGIIGVALTGSILEATGSWNTVFGLAVFFYMVGCTVFNVLSTGRRVF</sequence>
<dbReference type="InterPro" id="IPR044777">
    <property type="entry name" value="SLC17A9-like"/>
</dbReference>
<keyword evidence="2 5" id="KW-0812">Transmembrane</keyword>
<dbReference type="InterPro" id="IPR011701">
    <property type="entry name" value="MFS"/>
</dbReference>
<dbReference type="Pfam" id="PF07690">
    <property type="entry name" value="MFS_1"/>
    <property type="match status" value="1"/>
</dbReference>
<feature type="transmembrane region" description="Helical" evidence="5">
    <location>
        <begin position="281"/>
        <end position="302"/>
    </location>
</feature>
<proteinExistence type="predicted"/>
<dbReference type="InterPro" id="IPR050382">
    <property type="entry name" value="MFS_Na/Anion_cotransporter"/>
</dbReference>
<dbReference type="GO" id="GO:0016020">
    <property type="term" value="C:membrane"/>
    <property type="evidence" value="ECO:0007669"/>
    <property type="project" value="UniProtKB-SubCell"/>
</dbReference>
<dbReference type="SUPFAM" id="SSF103473">
    <property type="entry name" value="MFS general substrate transporter"/>
    <property type="match status" value="1"/>
</dbReference>
<feature type="transmembrane region" description="Helical" evidence="5">
    <location>
        <begin position="371"/>
        <end position="395"/>
    </location>
</feature>
<name>A0A1X6P983_PORUM</name>
<feature type="transmembrane region" description="Helical" evidence="5">
    <location>
        <begin position="12"/>
        <end position="34"/>
    </location>
</feature>
<accession>A0A1X6P983</accession>
<evidence type="ECO:0000256" key="2">
    <source>
        <dbReference type="ARBA" id="ARBA00022692"/>
    </source>
</evidence>
<dbReference type="InterPro" id="IPR036259">
    <property type="entry name" value="MFS_trans_sf"/>
</dbReference>
<dbReference type="PANTHER" id="PTHR11662:SF399">
    <property type="entry name" value="FI19708P1-RELATED"/>
    <property type="match status" value="1"/>
</dbReference>
<gene>
    <name evidence="7" type="ORF">BU14_0153s0028</name>
</gene>
<dbReference type="PANTHER" id="PTHR11662">
    <property type="entry name" value="SOLUTE CARRIER FAMILY 17"/>
    <property type="match status" value="1"/>
</dbReference>
<evidence type="ECO:0000259" key="6">
    <source>
        <dbReference type="PROSITE" id="PS50850"/>
    </source>
</evidence>
<dbReference type="EMBL" id="KV918842">
    <property type="protein sequence ID" value="OSX77285.1"/>
    <property type="molecule type" value="Genomic_DNA"/>
</dbReference>
<dbReference type="FunFam" id="1.20.1250.20:FF:000058">
    <property type="entry name" value="ascorbate transporter, chloroplastic isoform X1"/>
    <property type="match status" value="1"/>
</dbReference>
<feature type="transmembrane region" description="Helical" evidence="5">
    <location>
        <begin position="339"/>
        <end position="359"/>
    </location>
</feature>
<keyword evidence="3 5" id="KW-1133">Transmembrane helix</keyword>
<evidence type="ECO:0000256" key="1">
    <source>
        <dbReference type="ARBA" id="ARBA00004141"/>
    </source>
</evidence>
<feature type="transmembrane region" description="Helical" evidence="5">
    <location>
        <begin position="314"/>
        <end position="333"/>
    </location>
</feature>
<comment type="subcellular location">
    <subcellularLocation>
        <location evidence="1">Membrane</location>
        <topology evidence="1">Multi-pass membrane protein</topology>
    </subcellularLocation>
</comment>
<dbReference type="CDD" id="cd17380">
    <property type="entry name" value="MFS_SLC17A9_like"/>
    <property type="match status" value="1"/>
</dbReference>
<dbReference type="OrthoDB" id="2250022at2759"/>
<feature type="transmembrane region" description="Helical" evidence="5">
    <location>
        <begin position="41"/>
        <end position="59"/>
    </location>
</feature>
<reference evidence="7 8" key="1">
    <citation type="submission" date="2017-03" db="EMBL/GenBank/DDBJ databases">
        <title>WGS assembly of Porphyra umbilicalis.</title>
        <authorList>
            <person name="Brawley S.H."/>
            <person name="Blouin N.A."/>
            <person name="Ficko-Blean E."/>
            <person name="Wheeler G.L."/>
            <person name="Lohr M."/>
            <person name="Goodson H.V."/>
            <person name="Jenkins J.W."/>
            <person name="Blaby-Haas C.E."/>
            <person name="Helliwell K.E."/>
            <person name="Chan C."/>
            <person name="Marriage T."/>
            <person name="Bhattacharya D."/>
            <person name="Klein A.S."/>
            <person name="Badis Y."/>
            <person name="Brodie J."/>
            <person name="Cao Y."/>
            <person name="Collen J."/>
            <person name="Dittami S.M."/>
            <person name="Gachon C.M."/>
            <person name="Green B.R."/>
            <person name="Karpowicz S."/>
            <person name="Kim J.W."/>
            <person name="Kudahl U."/>
            <person name="Lin S."/>
            <person name="Michel G."/>
            <person name="Mittag M."/>
            <person name="Olson B.J."/>
            <person name="Pangilinan J."/>
            <person name="Peng Y."/>
            <person name="Qiu H."/>
            <person name="Shu S."/>
            <person name="Singer J.T."/>
            <person name="Smith A.G."/>
            <person name="Sprecher B.N."/>
            <person name="Wagner V."/>
            <person name="Wang W."/>
            <person name="Wang Z.-Y."/>
            <person name="Yan J."/>
            <person name="Yarish C."/>
            <person name="Zoeuner-Riek S."/>
            <person name="Zhuang Y."/>
            <person name="Zou Y."/>
            <person name="Lindquist E.A."/>
            <person name="Grimwood J."/>
            <person name="Barry K."/>
            <person name="Rokhsar D.S."/>
            <person name="Schmutz J."/>
            <person name="Stiller J.W."/>
            <person name="Grossman A.R."/>
            <person name="Prochnik S.E."/>
        </authorList>
    </citation>
    <scope>NUCLEOTIDE SEQUENCE [LARGE SCALE GENOMIC DNA]</scope>
    <source>
        <strain evidence="7">4086291</strain>
    </source>
</reference>
<dbReference type="InterPro" id="IPR020846">
    <property type="entry name" value="MFS_dom"/>
</dbReference>
<evidence type="ECO:0000313" key="7">
    <source>
        <dbReference type="EMBL" id="OSX77285.1"/>
    </source>
</evidence>
<feature type="transmembrane region" description="Helical" evidence="5">
    <location>
        <begin position="241"/>
        <end position="261"/>
    </location>
</feature>
<dbReference type="PROSITE" id="PS50850">
    <property type="entry name" value="MFS"/>
    <property type="match status" value="1"/>
</dbReference>
<dbReference type="Gene3D" id="1.20.1250.20">
    <property type="entry name" value="MFS general substrate transporter like domains"/>
    <property type="match status" value="2"/>
</dbReference>
<feature type="transmembrane region" description="Helical" evidence="5">
    <location>
        <begin position="105"/>
        <end position="125"/>
    </location>
</feature>
<keyword evidence="8" id="KW-1185">Reference proteome</keyword>
<dbReference type="GO" id="GO:0015291">
    <property type="term" value="F:secondary active transmembrane transporter activity"/>
    <property type="evidence" value="ECO:0007669"/>
    <property type="project" value="UniProtKB-ARBA"/>
</dbReference>
<feature type="domain" description="Major facilitator superfamily (MFS) profile" evidence="6">
    <location>
        <begin position="1"/>
        <end position="427"/>
    </location>
</feature>
<keyword evidence="4 5" id="KW-0472">Membrane</keyword>
<feature type="transmembrane region" description="Helical" evidence="5">
    <location>
        <begin position="401"/>
        <end position="422"/>
    </location>
</feature>
<protein>
    <recommendedName>
        <fullName evidence="6">Major facilitator superfamily (MFS) profile domain-containing protein</fullName>
    </recommendedName>
</protein>
<evidence type="ECO:0000256" key="3">
    <source>
        <dbReference type="ARBA" id="ARBA00022989"/>
    </source>
</evidence>
<evidence type="ECO:0000313" key="8">
    <source>
        <dbReference type="Proteomes" id="UP000218209"/>
    </source>
</evidence>
<dbReference type="AlphaFoldDB" id="A0A1X6P983"/>
<organism evidence="7 8">
    <name type="scientific">Porphyra umbilicalis</name>
    <name type="common">Purple laver</name>
    <name type="synonym">Red alga</name>
    <dbReference type="NCBI Taxonomy" id="2786"/>
    <lineage>
        <taxon>Eukaryota</taxon>
        <taxon>Rhodophyta</taxon>
        <taxon>Bangiophyceae</taxon>
        <taxon>Bangiales</taxon>
        <taxon>Bangiaceae</taxon>
        <taxon>Porphyra</taxon>
    </lineage>
</organism>
<evidence type="ECO:0000256" key="4">
    <source>
        <dbReference type="ARBA" id="ARBA00023136"/>
    </source>
</evidence>